<evidence type="ECO:0000259" key="1">
    <source>
        <dbReference type="Pfam" id="PF12867"/>
    </source>
</evidence>
<evidence type="ECO:0000313" key="2">
    <source>
        <dbReference type="EMBL" id="MBB5315664.1"/>
    </source>
</evidence>
<dbReference type="Gene3D" id="1.20.120.450">
    <property type="entry name" value="dinb family like domain"/>
    <property type="match status" value="1"/>
</dbReference>
<dbReference type="InterPro" id="IPR024775">
    <property type="entry name" value="DinB-like"/>
</dbReference>
<accession>A0A7W8IEE7</accession>
<reference evidence="2" key="1">
    <citation type="submission" date="2020-08" db="EMBL/GenBank/DDBJ databases">
        <title>Genomic Encyclopedia of Type Strains, Phase IV (KMG-V): Genome sequencing to study the core and pangenomes of soil and plant-associated prokaryotes.</title>
        <authorList>
            <person name="Whitman W."/>
        </authorList>
    </citation>
    <scope>NUCLEOTIDE SEQUENCE [LARGE SCALE GENOMIC DNA]</scope>
    <source>
        <strain evidence="2">M8UP27</strain>
    </source>
</reference>
<dbReference type="SUPFAM" id="SSF109854">
    <property type="entry name" value="DinB/YfiT-like putative metalloenzymes"/>
    <property type="match status" value="1"/>
</dbReference>
<dbReference type="Proteomes" id="UP000568106">
    <property type="component" value="Unassembled WGS sequence"/>
</dbReference>
<proteinExistence type="predicted"/>
<sequence>MNSTLHRLQREIAFSLDGLDAVQTQLQPPSRPHKWTIQQIMEHLLLSYSGTELALNARLAKRAPTRAKPSIPQHLGQYTLIRLGYFPHGRKAPPMVTPAPTSHPLCGEDLTTAAAEHLAHLDVLCGEAEELFGTTCKFASHAVLGPLNVNQWRKFQLIHGEHHLKQILAIRKAHSLSPIEQPTHQA</sequence>
<dbReference type="InterPro" id="IPR034660">
    <property type="entry name" value="DinB/YfiT-like"/>
</dbReference>
<comment type="caution">
    <text evidence="2">The sequence shown here is derived from an EMBL/GenBank/DDBJ whole genome shotgun (WGS) entry which is preliminary data.</text>
</comment>
<gene>
    <name evidence="2" type="ORF">HDF09_000314</name>
</gene>
<dbReference type="AlphaFoldDB" id="A0A7W8IEE7"/>
<feature type="domain" description="DinB-like" evidence="1">
    <location>
        <begin position="6"/>
        <end position="167"/>
    </location>
</feature>
<name>A0A7W8IEE7_9BACT</name>
<protein>
    <recommendedName>
        <fullName evidence="1">DinB-like domain-containing protein</fullName>
    </recommendedName>
</protein>
<evidence type="ECO:0000313" key="3">
    <source>
        <dbReference type="Proteomes" id="UP000568106"/>
    </source>
</evidence>
<dbReference type="Pfam" id="PF12867">
    <property type="entry name" value="DinB_2"/>
    <property type="match status" value="1"/>
</dbReference>
<keyword evidence="3" id="KW-1185">Reference proteome</keyword>
<organism evidence="2 3">
    <name type="scientific">Tunturiibacter empetritectus</name>
    <dbReference type="NCBI Taxonomy" id="3069691"/>
    <lineage>
        <taxon>Bacteria</taxon>
        <taxon>Pseudomonadati</taxon>
        <taxon>Acidobacteriota</taxon>
        <taxon>Terriglobia</taxon>
        <taxon>Terriglobales</taxon>
        <taxon>Acidobacteriaceae</taxon>
        <taxon>Tunturiibacter</taxon>
    </lineage>
</organism>
<dbReference type="EMBL" id="JACHDY010000001">
    <property type="protein sequence ID" value="MBB5315664.1"/>
    <property type="molecule type" value="Genomic_DNA"/>
</dbReference>